<keyword evidence="1" id="KW-0479">Metal-binding</keyword>
<dbReference type="GO" id="GO:0008270">
    <property type="term" value="F:zinc ion binding"/>
    <property type="evidence" value="ECO:0007669"/>
    <property type="project" value="UniProtKB-KW"/>
</dbReference>
<dbReference type="EMBL" id="JAEVFJ010000026">
    <property type="protein sequence ID" value="KAH8094466.1"/>
    <property type="molecule type" value="Genomic_DNA"/>
</dbReference>
<keyword evidence="2 4" id="KW-0863">Zinc-finger</keyword>
<dbReference type="AlphaFoldDB" id="A0A8K0UIW8"/>
<evidence type="ECO:0000313" key="6">
    <source>
        <dbReference type="EMBL" id="KAH8094466.1"/>
    </source>
</evidence>
<organism evidence="6 7">
    <name type="scientific">Cristinia sonorae</name>
    <dbReference type="NCBI Taxonomy" id="1940300"/>
    <lineage>
        <taxon>Eukaryota</taxon>
        <taxon>Fungi</taxon>
        <taxon>Dikarya</taxon>
        <taxon>Basidiomycota</taxon>
        <taxon>Agaricomycotina</taxon>
        <taxon>Agaricomycetes</taxon>
        <taxon>Agaricomycetidae</taxon>
        <taxon>Agaricales</taxon>
        <taxon>Pleurotineae</taxon>
        <taxon>Stephanosporaceae</taxon>
        <taxon>Cristinia</taxon>
    </lineage>
</organism>
<keyword evidence="3" id="KW-0862">Zinc</keyword>
<dbReference type="OrthoDB" id="3040823at2759"/>
<dbReference type="Gene3D" id="6.10.140.2220">
    <property type="match status" value="1"/>
</dbReference>
<gene>
    <name evidence="6" type="ORF">BXZ70DRAFT_947572</name>
</gene>
<comment type="caution">
    <text evidence="6">The sequence shown here is derived from an EMBL/GenBank/DDBJ whole genome shotgun (WGS) entry which is preliminary data.</text>
</comment>
<evidence type="ECO:0000256" key="2">
    <source>
        <dbReference type="ARBA" id="ARBA00022771"/>
    </source>
</evidence>
<protein>
    <recommendedName>
        <fullName evidence="5">MYND-type domain-containing protein</fullName>
    </recommendedName>
</protein>
<proteinExistence type="predicted"/>
<name>A0A8K0UIW8_9AGAR</name>
<dbReference type="InterPro" id="IPR002893">
    <property type="entry name" value="Znf_MYND"/>
</dbReference>
<accession>A0A8K0UIW8</accession>
<evidence type="ECO:0000259" key="5">
    <source>
        <dbReference type="PROSITE" id="PS50865"/>
    </source>
</evidence>
<reference evidence="6" key="1">
    <citation type="journal article" date="2021" name="New Phytol.">
        <title>Evolutionary innovations through gain and loss of genes in the ectomycorrhizal Boletales.</title>
        <authorList>
            <person name="Wu G."/>
            <person name="Miyauchi S."/>
            <person name="Morin E."/>
            <person name="Kuo A."/>
            <person name="Drula E."/>
            <person name="Varga T."/>
            <person name="Kohler A."/>
            <person name="Feng B."/>
            <person name="Cao Y."/>
            <person name="Lipzen A."/>
            <person name="Daum C."/>
            <person name="Hundley H."/>
            <person name="Pangilinan J."/>
            <person name="Johnson J."/>
            <person name="Barry K."/>
            <person name="LaButti K."/>
            <person name="Ng V."/>
            <person name="Ahrendt S."/>
            <person name="Min B."/>
            <person name="Choi I.G."/>
            <person name="Park H."/>
            <person name="Plett J.M."/>
            <person name="Magnuson J."/>
            <person name="Spatafora J.W."/>
            <person name="Nagy L.G."/>
            <person name="Henrissat B."/>
            <person name="Grigoriev I.V."/>
            <person name="Yang Z.L."/>
            <person name="Xu J."/>
            <person name="Martin F.M."/>
        </authorList>
    </citation>
    <scope>NUCLEOTIDE SEQUENCE</scope>
    <source>
        <strain evidence="6">KKN 215</strain>
    </source>
</reference>
<evidence type="ECO:0000313" key="7">
    <source>
        <dbReference type="Proteomes" id="UP000813824"/>
    </source>
</evidence>
<keyword evidence="7" id="KW-1185">Reference proteome</keyword>
<dbReference type="SUPFAM" id="SSF144232">
    <property type="entry name" value="HIT/MYND zinc finger-like"/>
    <property type="match status" value="1"/>
</dbReference>
<feature type="domain" description="MYND-type" evidence="5">
    <location>
        <begin position="505"/>
        <end position="546"/>
    </location>
</feature>
<dbReference type="PROSITE" id="PS50865">
    <property type="entry name" value="ZF_MYND_2"/>
    <property type="match status" value="1"/>
</dbReference>
<dbReference type="Pfam" id="PF01753">
    <property type="entry name" value="zf-MYND"/>
    <property type="match status" value="1"/>
</dbReference>
<evidence type="ECO:0000256" key="3">
    <source>
        <dbReference type="ARBA" id="ARBA00022833"/>
    </source>
</evidence>
<evidence type="ECO:0000256" key="4">
    <source>
        <dbReference type="PROSITE-ProRule" id="PRU00134"/>
    </source>
</evidence>
<evidence type="ECO:0000256" key="1">
    <source>
        <dbReference type="ARBA" id="ARBA00022723"/>
    </source>
</evidence>
<dbReference type="Proteomes" id="UP000813824">
    <property type="component" value="Unassembled WGS sequence"/>
</dbReference>
<sequence>MACSFLKALIDRGLPRTRYGRLDGDRNVILTSVDWLKVVTKEHEYVGDWIYHLHRKRHPIVEHLLHVMLTTICAAAASGSISQSRWRPYDAAHLPCVLMDILCEPDLFDDVGKPEYLIVIVDLHLLLANFVDVVSAVSNQASCGQHLAERLGDLSKVLWIRRHLIIKNANLPPSDLMHLPYERCLVSCMDMICMLSQRLRASPGEKRPPESLFTFAVHFMLYVFAFSEVRGSFLSDYSIISMALEGILGDLIGFPKLTSTLFERHPDGDLGPALCQKLCRCMRDENLPGDDAIRLMGFIGVLVEQTAPQLWKSQGSASEERLLFSIFICWRRQLCMSQETLARNFSKITTKVLMKISGNSSVRPMFCVDMVVYSKQASIIAMLSHALVATLEDGAWEDALSALALMDLQNMLPKHFIINPEEHFANLRRENRRIWHDTWNKIKGVHVRTEMQHSMKLKIIQLWLEQGRRFDLREGKDVTTLIKPSALSEERRYWKIPKRCFWGPCACSAYDHPPHHLRTCKGCWRVLYCSSKCQAADWAAGHKNLCQGFS</sequence>